<evidence type="ECO:0000313" key="1">
    <source>
        <dbReference type="EMBL" id="KAJ9127573.1"/>
    </source>
</evidence>
<protein>
    <submittedName>
        <fullName evidence="1">Uncharacterized protein</fullName>
    </submittedName>
</protein>
<sequence>MGFRITRALALFTFVFALTSWTHLVTAQDGFDPEQIAISAATNTAALPRSQSALAEELDDWFNVVWTERLQGVSRYAVQELVDGKNNVKLQVSFLKNERGDGWAVRVEGDAIDPSKLSRTSLIYHLGLEGLGSLSLDDVEDTGSHTHGIEGDITLHGTSAELGGNFHIRIINHPDIVTSIRGNHHDLFSENEGKTAFLGVNLPDGHVWRIKDVLSQSINAHAQTTMVDNGFEPSNPPDPSYLFRLQNKVQSVGDSGAAANVWALQKVGVGSGVSGGGKWGFDVYFENTDAGSAVEEWTCESPFAEDHNRLVSLMTPEITDESLTRQLAEQSKTYDQRFAETFALPAEFSSPSYTKFAQSITSNLIGGIGYFYGDSIIDRSFKQPYDEDGTDDDDDDEYAYTGPKGPTREPPRELLTATPSRSFFPRGFYWDEGFHLPIIADWDNDLSLEILKSWIDLIDENGWVAREQILGDEARSKVPTEFQTQYPSYANPPTLPMAVTGYIRRLKATERKRAEGGAEGLLEAQLGLGQLPLGEPATSPALVTAHLDSPSLASSYLLSIYPSLRRHYQWFRRTQRGQLKEWGRRATSRVEAYRWRGRTEHHVLTSGLDDYPRAEKPHVGELHVDLMSWMGFFARTMREVAEYLDEEEDAVEYRRHERGILANLEDLHWSEDDQAYCDVTVNDDDESEFVCHKGYISLFPLLLQHVNTTSPHLGAILDLISAPDHLWSEYGIRSLSASHPLFGQGEDYWRGPIWIQMNWLALKALKEKYAVEAGPYQQKAKDIYAKLRKNVVENVHKEFERTGYVWEQYDAKTGEGRRSHPFTGWTSLVTMIMTERY</sequence>
<evidence type="ECO:0000313" key="2">
    <source>
        <dbReference type="Proteomes" id="UP001234202"/>
    </source>
</evidence>
<dbReference type="EMBL" id="JASBWV010000002">
    <property type="protein sequence ID" value="KAJ9127573.1"/>
    <property type="molecule type" value="Genomic_DNA"/>
</dbReference>
<proteinExistence type="predicted"/>
<keyword evidence="2" id="KW-1185">Reference proteome</keyword>
<name>A0ACC2XUL7_9TREE</name>
<comment type="caution">
    <text evidence="1">The sequence shown here is derived from an EMBL/GenBank/DDBJ whole genome shotgun (WGS) entry which is preliminary data.</text>
</comment>
<reference evidence="1" key="1">
    <citation type="submission" date="2023-04" db="EMBL/GenBank/DDBJ databases">
        <title>Draft Genome sequencing of Naganishia species isolated from polar environments using Oxford Nanopore Technology.</title>
        <authorList>
            <person name="Leo P."/>
            <person name="Venkateswaran K."/>
        </authorList>
    </citation>
    <scope>NUCLEOTIDE SEQUENCE</scope>
    <source>
        <strain evidence="1">DBVPG 5303</strain>
    </source>
</reference>
<accession>A0ACC2XUL7</accession>
<dbReference type="Proteomes" id="UP001234202">
    <property type="component" value="Unassembled WGS sequence"/>
</dbReference>
<organism evidence="1 2">
    <name type="scientific">Naganishia onofrii</name>
    <dbReference type="NCBI Taxonomy" id="1851511"/>
    <lineage>
        <taxon>Eukaryota</taxon>
        <taxon>Fungi</taxon>
        <taxon>Dikarya</taxon>
        <taxon>Basidiomycota</taxon>
        <taxon>Agaricomycotina</taxon>
        <taxon>Tremellomycetes</taxon>
        <taxon>Filobasidiales</taxon>
        <taxon>Filobasidiaceae</taxon>
        <taxon>Naganishia</taxon>
    </lineage>
</organism>
<gene>
    <name evidence="1" type="ORF">QFC24_000982</name>
</gene>